<dbReference type="AlphaFoldDB" id="A0A2P8CBK2"/>
<organism evidence="4 5">
    <name type="scientific">Prolixibacter denitrificans</name>
    <dbReference type="NCBI Taxonomy" id="1541063"/>
    <lineage>
        <taxon>Bacteria</taxon>
        <taxon>Pseudomonadati</taxon>
        <taxon>Bacteroidota</taxon>
        <taxon>Bacteroidia</taxon>
        <taxon>Marinilabiliales</taxon>
        <taxon>Prolixibacteraceae</taxon>
        <taxon>Prolixibacter</taxon>
    </lineage>
</organism>
<protein>
    <submittedName>
        <fullName evidence="3">GntR family transcriptional regulator</fullName>
    </submittedName>
</protein>
<dbReference type="InterPro" id="IPR040764">
    <property type="entry name" value="CvfB_WH"/>
</dbReference>
<feature type="domain" description="S1 motif" evidence="2">
    <location>
        <begin position="146"/>
        <end position="208"/>
    </location>
</feature>
<dbReference type="Pfam" id="PF17783">
    <property type="entry name" value="WHD_CvfB"/>
    <property type="match status" value="1"/>
</dbReference>
<dbReference type="SMART" id="SM00316">
    <property type="entry name" value="S1"/>
    <property type="match status" value="3"/>
</dbReference>
<sequence>MTMNKLGTFQALEVLRLVDFGAYLDGQELGDILLPKRYMPEGCKIGDFLEVFIYLDSEDRIIATTDEPLAEAGDFALLKVVSVNKVGAFLDWGLPKDLLVPFSEQKNKMQEGQWYLVYVYADDESRRMVATAKLDKYLDNVPPEYHPGQEVALIIHSKTDMGYKAIVNNMHWGMLYQNEVFRTLIQGERLTGYIKQVRDDEKIDVSLQKPGIESAMDLSDKILEMLKEQGGFLAVTDKSSPEKIYSFFGESKKNYKKAVGMLYKKRIITIEPDGIRLNRQ</sequence>
<dbReference type="InterPro" id="IPR036388">
    <property type="entry name" value="WH-like_DNA-bd_sf"/>
</dbReference>
<gene>
    <name evidence="4" type="ORF">CLV93_10681</name>
    <name evidence="3" type="ORF">JCM18694_31650</name>
</gene>
<reference evidence="4 5" key="1">
    <citation type="submission" date="2018-03" db="EMBL/GenBank/DDBJ databases">
        <title>Genomic Encyclopedia of Archaeal and Bacterial Type Strains, Phase II (KMG-II): from individual species to whole genera.</title>
        <authorList>
            <person name="Goeker M."/>
        </authorList>
    </citation>
    <scope>NUCLEOTIDE SEQUENCE [LARGE SCALE GENOMIC DNA]</scope>
    <source>
        <strain evidence="4 5">DSM 27267</strain>
    </source>
</reference>
<dbReference type="PIRSF" id="PIRSF012524">
    <property type="entry name" value="YitL_S1"/>
    <property type="match status" value="1"/>
</dbReference>
<dbReference type="EMBL" id="PYGC01000006">
    <property type="protein sequence ID" value="PSK82337.1"/>
    <property type="molecule type" value="Genomic_DNA"/>
</dbReference>
<dbReference type="PANTHER" id="PTHR37296">
    <property type="entry name" value="CONSERVED VIRULENCE FACTOR B"/>
    <property type="match status" value="1"/>
</dbReference>
<feature type="domain" description="S1 motif" evidence="2">
    <location>
        <begin position="5"/>
        <end position="66"/>
    </location>
</feature>
<feature type="domain" description="S1 motif" evidence="2">
    <location>
        <begin position="71"/>
        <end position="133"/>
    </location>
</feature>
<reference evidence="3 6" key="2">
    <citation type="submission" date="2019-10" db="EMBL/GenBank/DDBJ databases">
        <title>Prolixibacter strains distinguished by the presence of nitrate reductase genes were adept at nitrate-dependent anaerobic corrosion of metallic iron and carbon steel.</title>
        <authorList>
            <person name="Iino T."/>
            <person name="Shono N."/>
            <person name="Ito K."/>
            <person name="Nakamura R."/>
            <person name="Sueoka K."/>
            <person name="Harayama S."/>
            <person name="Ohkuma M."/>
        </authorList>
    </citation>
    <scope>NUCLEOTIDE SEQUENCE [LARGE SCALE GENOMIC DNA]</scope>
    <source>
        <strain evidence="3 6">MIC1-1</strain>
    </source>
</reference>
<evidence type="ECO:0000313" key="5">
    <source>
        <dbReference type="Proteomes" id="UP000240621"/>
    </source>
</evidence>
<dbReference type="Pfam" id="PF13509">
    <property type="entry name" value="S1_2"/>
    <property type="match status" value="2"/>
</dbReference>
<evidence type="ECO:0000313" key="6">
    <source>
        <dbReference type="Proteomes" id="UP000396862"/>
    </source>
</evidence>
<dbReference type="Gene3D" id="2.40.50.140">
    <property type="entry name" value="Nucleic acid-binding proteins"/>
    <property type="match status" value="2"/>
</dbReference>
<evidence type="ECO:0000313" key="4">
    <source>
        <dbReference type="EMBL" id="PSK82337.1"/>
    </source>
</evidence>
<dbReference type="InterPro" id="IPR012340">
    <property type="entry name" value="NA-bd_OB-fold"/>
</dbReference>
<dbReference type="Gene3D" id="1.10.10.10">
    <property type="entry name" value="Winged helix-like DNA-binding domain superfamily/Winged helix DNA-binding domain"/>
    <property type="match status" value="1"/>
</dbReference>
<dbReference type="InterPro" id="IPR039566">
    <property type="entry name" value="CvfB_S1_st"/>
</dbReference>
<name>A0A2P8CBK2_9BACT</name>
<comment type="similarity">
    <text evidence="1">Belongs to the CvfB family.</text>
</comment>
<keyword evidence="6" id="KW-1185">Reference proteome</keyword>
<dbReference type="InterPro" id="IPR003029">
    <property type="entry name" value="S1_domain"/>
</dbReference>
<accession>A0A2P8CBK2</accession>
<dbReference type="EMBL" id="BLAU01000001">
    <property type="protein sequence ID" value="GET22919.1"/>
    <property type="molecule type" value="Genomic_DNA"/>
</dbReference>
<dbReference type="PANTHER" id="PTHR37296:SF1">
    <property type="entry name" value="CONSERVED VIRULENCE FACTOR B"/>
    <property type="match status" value="1"/>
</dbReference>
<evidence type="ECO:0000313" key="3">
    <source>
        <dbReference type="EMBL" id="GET22919.1"/>
    </source>
</evidence>
<dbReference type="Proteomes" id="UP000240621">
    <property type="component" value="Unassembled WGS sequence"/>
</dbReference>
<dbReference type="Proteomes" id="UP000396862">
    <property type="component" value="Unassembled WGS sequence"/>
</dbReference>
<comment type="caution">
    <text evidence="4">The sequence shown here is derived from an EMBL/GenBank/DDBJ whole genome shotgun (WGS) entry which is preliminary data.</text>
</comment>
<evidence type="ECO:0000256" key="1">
    <source>
        <dbReference type="PIRNR" id="PIRNR012524"/>
    </source>
</evidence>
<dbReference type="InterPro" id="IPR014464">
    <property type="entry name" value="CvfB_fam"/>
</dbReference>
<dbReference type="GO" id="GO:0003676">
    <property type="term" value="F:nucleic acid binding"/>
    <property type="evidence" value="ECO:0007669"/>
    <property type="project" value="InterPro"/>
</dbReference>
<evidence type="ECO:0000259" key="2">
    <source>
        <dbReference type="SMART" id="SM00316"/>
    </source>
</evidence>
<proteinExistence type="inferred from homology"/>